<organism evidence="6">
    <name type="scientific">Leptosphaeria maculans (strain JN3 / isolate v23.1.3 / race Av1-4-5-6-7-8)</name>
    <name type="common">Blackleg fungus</name>
    <name type="synonym">Phoma lingam</name>
    <dbReference type="NCBI Taxonomy" id="985895"/>
    <lineage>
        <taxon>Eukaryota</taxon>
        <taxon>Fungi</taxon>
        <taxon>Dikarya</taxon>
        <taxon>Ascomycota</taxon>
        <taxon>Pezizomycotina</taxon>
        <taxon>Dothideomycetes</taxon>
        <taxon>Pleosporomycetidae</taxon>
        <taxon>Pleosporales</taxon>
        <taxon>Pleosporineae</taxon>
        <taxon>Leptosphaeriaceae</taxon>
        <taxon>Plenodomus</taxon>
        <taxon>Plenodomus lingam/Leptosphaeria maculans species complex</taxon>
    </lineage>
</organism>
<dbReference type="Pfam" id="PF13695">
    <property type="entry name" value="Zn_ribbon_3CxxC"/>
    <property type="match status" value="1"/>
</dbReference>
<dbReference type="VEuPathDB" id="FungiDB:LEMA_P097530.1"/>
<keyword evidence="3" id="KW-0862">Zinc</keyword>
<dbReference type="Proteomes" id="UP000002668">
    <property type="component" value="Genome"/>
</dbReference>
<dbReference type="OMA" id="YPELHGY"/>
<keyword evidence="1" id="KW-0479">Metal-binding</keyword>
<feature type="domain" description="3CxxC-type" evidence="4">
    <location>
        <begin position="53"/>
        <end position="154"/>
    </location>
</feature>
<dbReference type="STRING" id="985895.E5A3Z9"/>
<dbReference type="GeneID" id="13286740"/>
<reference evidence="6" key="1">
    <citation type="journal article" date="2011" name="Nat. Commun.">
        <title>Effector diversification within compartments of the Leptosphaeria maculans genome affected by Repeat-Induced Point mutations.</title>
        <authorList>
            <person name="Rouxel T."/>
            <person name="Grandaubert J."/>
            <person name="Hane J.K."/>
            <person name="Hoede C."/>
            <person name="van de Wouw A.P."/>
            <person name="Couloux A."/>
            <person name="Dominguez V."/>
            <person name="Anthouard V."/>
            <person name="Bally P."/>
            <person name="Bourras S."/>
            <person name="Cozijnsen A.J."/>
            <person name="Ciuffetti L.M."/>
            <person name="Degrave A."/>
            <person name="Dilmaghani A."/>
            <person name="Duret L."/>
            <person name="Fudal I."/>
            <person name="Goodwin S.B."/>
            <person name="Gout L."/>
            <person name="Glaser N."/>
            <person name="Linglin J."/>
            <person name="Kema G.H.J."/>
            <person name="Lapalu N."/>
            <person name="Lawrence C.B."/>
            <person name="May K."/>
            <person name="Meyer M."/>
            <person name="Ollivier B."/>
            <person name="Poulain J."/>
            <person name="Schoch C.L."/>
            <person name="Simon A."/>
            <person name="Spatafora J.W."/>
            <person name="Stachowiak A."/>
            <person name="Turgeon B.G."/>
            <person name="Tyler B.M."/>
            <person name="Vincent D."/>
            <person name="Weissenbach J."/>
            <person name="Amselem J."/>
            <person name="Quesneville H."/>
            <person name="Oliver R.P."/>
            <person name="Wincker P."/>
            <person name="Balesdent M.-H."/>
            <person name="Howlett B.J."/>
        </authorList>
    </citation>
    <scope>NUCLEOTIDE SEQUENCE [LARGE SCALE GENOMIC DNA]</scope>
    <source>
        <strain evidence="6">JN3 / isolate v23.1.3 / race Av1-4-5-6-7-8</strain>
    </source>
</reference>
<evidence type="ECO:0000313" key="5">
    <source>
        <dbReference type="EMBL" id="CBX98344.1"/>
    </source>
</evidence>
<dbReference type="OrthoDB" id="8121437at2759"/>
<dbReference type="InParanoid" id="E5A3Z9"/>
<name>E5A3Z9_LEPMJ</name>
<proteinExistence type="predicted"/>
<dbReference type="InterPro" id="IPR027377">
    <property type="entry name" value="ZAR1/RTP1-5-like_Znf-3CxxC"/>
</dbReference>
<keyword evidence="6" id="KW-1185">Reference proteome</keyword>
<dbReference type="EMBL" id="FP929133">
    <property type="protein sequence ID" value="CBX98344.1"/>
    <property type="molecule type" value="Genomic_DNA"/>
</dbReference>
<evidence type="ECO:0000256" key="1">
    <source>
        <dbReference type="ARBA" id="ARBA00022723"/>
    </source>
</evidence>
<evidence type="ECO:0000256" key="3">
    <source>
        <dbReference type="ARBA" id="ARBA00022833"/>
    </source>
</evidence>
<dbReference type="AlphaFoldDB" id="E5A3Z9"/>
<dbReference type="HOGENOM" id="CLU_089692_1_0_1"/>
<sequence length="160" mass="18579">MGKKKDFRPKKAAKTSRMYPTLHENVANSVLEYIGTIRFHHEDSDEDCTRRCNTFVRGEFKCYNPKCHGSFWTSGKVAISIRRYLGHDYNAVVFGQRCKGCNQLGEFKLDEETYIDRVSYRLKKWAGVQMELPPFTVRSTPPHKTHLCEGCKRGICMKAY</sequence>
<evidence type="ECO:0000313" key="6">
    <source>
        <dbReference type="Proteomes" id="UP000002668"/>
    </source>
</evidence>
<keyword evidence="2" id="KW-0863">Zinc-finger</keyword>
<dbReference type="eggNOG" id="ENOG502SPG4">
    <property type="taxonomic scope" value="Eukaryota"/>
</dbReference>
<evidence type="ECO:0000259" key="4">
    <source>
        <dbReference type="SMART" id="SM01328"/>
    </source>
</evidence>
<accession>E5A3Z9</accession>
<gene>
    <name evidence="5" type="ORF">LEMA_P097530.1</name>
</gene>
<dbReference type="GO" id="GO:0008270">
    <property type="term" value="F:zinc ion binding"/>
    <property type="evidence" value="ECO:0007669"/>
    <property type="project" value="UniProtKB-KW"/>
</dbReference>
<dbReference type="SMART" id="SM01328">
    <property type="entry name" value="zf-3CxxC"/>
    <property type="match status" value="1"/>
</dbReference>
<evidence type="ECO:0000256" key="2">
    <source>
        <dbReference type="ARBA" id="ARBA00022771"/>
    </source>
</evidence>
<protein>
    <recommendedName>
        <fullName evidence="4">3CxxC-type domain-containing protein</fullName>
    </recommendedName>
</protein>